<feature type="signal peptide" evidence="1">
    <location>
        <begin position="1"/>
        <end position="21"/>
    </location>
</feature>
<dbReference type="Gene3D" id="3.40.570.10">
    <property type="entry name" value="Extracellular Endonuclease, subunit A"/>
    <property type="match status" value="1"/>
</dbReference>
<dbReference type="InterPro" id="IPR044929">
    <property type="entry name" value="DNA/RNA_non-sp_Endonuclease_sf"/>
</dbReference>
<dbReference type="PANTHER" id="PTHR21472">
    <property type="entry name" value="ENDONUCLEASE DOMAIN-CONTAINING 1 PROTEIN ENDOD1"/>
    <property type="match status" value="1"/>
</dbReference>
<dbReference type="Ensembl" id="ENSPNAT00000015670.2">
    <property type="protein sequence ID" value="ENSPNAP00000028983.1"/>
    <property type="gene ID" value="ENSPNAG00000003283.2"/>
</dbReference>
<dbReference type="Proteomes" id="UP001501920">
    <property type="component" value="Chromosome 12"/>
</dbReference>
<dbReference type="InterPro" id="IPR039015">
    <property type="entry name" value="ENDOD1"/>
</dbReference>
<dbReference type="RefSeq" id="XP_017572796.1">
    <property type="nucleotide sequence ID" value="XM_017717307.1"/>
</dbReference>
<dbReference type="InterPro" id="IPR020821">
    <property type="entry name" value="ENPP1-3/EXOG-like_nuc-like"/>
</dbReference>
<dbReference type="AlphaFoldDB" id="A0A3B4DZU9"/>
<dbReference type="OrthoDB" id="69221at2759"/>
<dbReference type="InterPro" id="IPR001604">
    <property type="entry name" value="Endo_G_ENPP1-like_dom"/>
</dbReference>
<protein>
    <submittedName>
        <fullName evidence="4">Uncharacterized protein</fullName>
    </submittedName>
</protein>
<feature type="domain" description="ENPP1-3/EXOG-like endonuclease/phosphodiesterase" evidence="2">
    <location>
        <begin position="63"/>
        <end position="266"/>
    </location>
</feature>
<feature type="domain" description="DNA/RNA non-specific endonuclease/pyrophosphatase/phosphodiesterase" evidence="3">
    <location>
        <begin position="62"/>
        <end position="267"/>
    </location>
</feature>
<keyword evidence="1" id="KW-0732">Signal</keyword>
<proteinExistence type="predicted"/>
<evidence type="ECO:0000256" key="1">
    <source>
        <dbReference type="SAM" id="SignalP"/>
    </source>
</evidence>
<dbReference type="GO" id="GO:0003676">
    <property type="term" value="F:nucleic acid binding"/>
    <property type="evidence" value="ECO:0007669"/>
    <property type="project" value="InterPro"/>
</dbReference>
<organism evidence="4 5">
    <name type="scientific">Pygocentrus nattereri</name>
    <name type="common">Red-bellied piranha</name>
    <dbReference type="NCBI Taxonomy" id="42514"/>
    <lineage>
        <taxon>Eukaryota</taxon>
        <taxon>Metazoa</taxon>
        <taxon>Chordata</taxon>
        <taxon>Craniata</taxon>
        <taxon>Vertebrata</taxon>
        <taxon>Euteleostomi</taxon>
        <taxon>Actinopterygii</taxon>
        <taxon>Neopterygii</taxon>
        <taxon>Teleostei</taxon>
        <taxon>Ostariophysi</taxon>
        <taxon>Characiformes</taxon>
        <taxon>Characoidei</taxon>
        <taxon>Pygocentrus</taxon>
    </lineage>
</organism>
<dbReference type="GeneTree" id="ENSGT01030000234592"/>
<reference evidence="4" key="2">
    <citation type="submission" date="2025-08" db="UniProtKB">
        <authorList>
            <consortium name="Ensembl"/>
        </authorList>
    </citation>
    <scope>IDENTIFICATION</scope>
</reference>
<sequence length="276" mass="31065">MFVMNLLAPVLLLLALSGCSSEVVNSFIQTCPKFFANPEGIVSPPTIFAGYNYKQICQIRASVYEYATLYDTANRIPIYSAYKFESLSNCERQTDWYIEPQLDNASARREMALETNKTLLQNQAVNKDYANRKTFGLDIGHLAPIFRGLACSDATFTLTNAAPQNSIFKKGKWKATEIYVAVLLKQKCSMYDSYVVTGVVPGSVWLNNRVNVPNYVWIGYCCLANNRQTKLSGGFIGRNADLPVSPVNLKELEKYLSQFYMKPFYVFGGRCYLPGE</sequence>
<dbReference type="GO" id="GO:0016787">
    <property type="term" value="F:hydrolase activity"/>
    <property type="evidence" value="ECO:0007669"/>
    <property type="project" value="InterPro"/>
</dbReference>
<evidence type="ECO:0000259" key="2">
    <source>
        <dbReference type="SMART" id="SM00477"/>
    </source>
</evidence>
<feature type="chain" id="PRO_5017257032" evidence="1">
    <location>
        <begin position="22"/>
        <end position="276"/>
    </location>
</feature>
<evidence type="ECO:0000259" key="3">
    <source>
        <dbReference type="SMART" id="SM00892"/>
    </source>
</evidence>
<evidence type="ECO:0000313" key="4">
    <source>
        <dbReference type="Ensembl" id="ENSPNAP00000028983.1"/>
    </source>
</evidence>
<dbReference type="Pfam" id="PF01223">
    <property type="entry name" value="Endonuclease_NS"/>
    <property type="match status" value="1"/>
</dbReference>
<dbReference type="PANTHER" id="PTHR21472:SF30">
    <property type="entry name" value="ENDONUCLEASE DOMAIN-CONTAINING 1 PROTEIN-RELATED"/>
    <property type="match status" value="1"/>
</dbReference>
<reference evidence="4" key="3">
    <citation type="submission" date="2025-09" db="UniProtKB">
        <authorList>
            <consortium name="Ensembl"/>
        </authorList>
    </citation>
    <scope>IDENTIFICATION</scope>
</reference>
<evidence type="ECO:0000313" key="5">
    <source>
        <dbReference type="Proteomes" id="UP001501920"/>
    </source>
</evidence>
<reference evidence="4 5" key="1">
    <citation type="submission" date="2020-10" db="EMBL/GenBank/DDBJ databases">
        <title>Pygocentrus nattereri (red-bellied piranha) genome, fPygNat1, primary haplotype.</title>
        <authorList>
            <person name="Myers G."/>
            <person name="Meyer A."/>
            <person name="Karagic N."/>
            <person name="Pippel M."/>
            <person name="Winkler S."/>
            <person name="Tracey A."/>
            <person name="Wood J."/>
            <person name="Formenti G."/>
            <person name="Howe K."/>
            <person name="Fedrigo O."/>
            <person name="Jarvis E.D."/>
        </authorList>
    </citation>
    <scope>NUCLEOTIDE SEQUENCE [LARGE SCALE GENOMIC DNA]</scope>
</reference>
<dbReference type="SMART" id="SM00892">
    <property type="entry name" value="Endonuclease_NS"/>
    <property type="match status" value="1"/>
</dbReference>
<dbReference type="InterPro" id="IPR044925">
    <property type="entry name" value="His-Me_finger_sf"/>
</dbReference>
<accession>A0A3B4DZU9</accession>
<dbReference type="SMART" id="SM00477">
    <property type="entry name" value="NUC"/>
    <property type="match status" value="1"/>
</dbReference>
<dbReference type="SUPFAM" id="SSF54060">
    <property type="entry name" value="His-Me finger endonucleases"/>
    <property type="match status" value="1"/>
</dbReference>
<name>A0A3B4DZU9_PYGNA</name>
<dbReference type="GO" id="GO:0046872">
    <property type="term" value="F:metal ion binding"/>
    <property type="evidence" value="ECO:0007669"/>
    <property type="project" value="InterPro"/>
</dbReference>
<dbReference type="GeneID" id="108439102"/>
<keyword evidence="5" id="KW-1185">Reference proteome</keyword>
<dbReference type="OMA" id="SWERMET"/>
<dbReference type="STRING" id="42514.ENSPNAP00000028983"/>